<gene>
    <name evidence="3" type="ORF">DP131_09570</name>
</gene>
<dbReference type="NCBIfam" id="TIGR01766">
    <property type="entry name" value="IS200/IS605 family accessory protein TnpB-like domain"/>
    <property type="match status" value="1"/>
</dbReference>
<dbReference type="NCBIfam" id="NF040570">
    <property type="entry name" value="guided_TnpB"/>
    <property type="match status" value="1"/>
</dbReference>
<proteinExistence type="predicted"/>
<dbReference type="RefSeq" id="WP_052219544.1">
    <property type="nucleotide sequence ID" value="NZ_JSWD01000079.1"/>
</dbReference>
<evidence type="ECO:0000313" key="4">
    <source>
        <dbReference type="Proteomes" id="UP000290273"/>
    </source>
</evidence>
<dbReference type="Proteomes" id="UP000290273">
    <property type="component" value="Unassembled WGS sequence"/>
</dbReference>
<name>A0ABY0ERQ1_CLOTA</name>
<evidence type="ECO:0000313" key="3">
    <source>
        <dbReference type="EMBL" id="RXI54964.1"/>
    </source>
</evidence>
<reference evidence="3 4" key="1">
    <citation type="submission" date="2018-06" db="EMBL/GenBank/DDBJ databases">
        <title>Genome conservation of Clostridium tetani.</title>
        <authorList>
            <person name="Bruggemann H."/>
            <person name="Popoff M.R."/>
        </authorList>
    </citation>
    <scope>NUCLEOTIDE SEQUENCE [LARGE SCALE GENOMIC DNA]</scope>
    <source>
        <strain evidence="3 4">63.05</strain>
    </source>
</reference>
<dbReference type="Pfam" id="PF07282">
    <property type="entry name" value="Cas12f1-like_TNB"/>
    <property type="match status" value="1"/>
</dbReference>
<sequence>MNKCIKVELKSCLEKNLSNKQSQKFLKDIQYLSWKGCNRAITYLYNHDMKNSELKYKNLPKIDPNKEYGKSLGSWIEDKLKEIMVGCLTTNVAQTRAFVMNRYKQDKKQGLLKGNVSLSNFKRNMPIIIHNKAYKIIKDDKGYIAEIGLFNLIKQKELGIKRLTFRINKLDGNKKSTLNKIINEDYKLGSGQIKQDSKGKWYLLISYSFKNEIVEGLDKDKILGIDLGIVNTVAMSIYNIKKDTWEQTRYKDTVIDGEELIHFRKKIEARKKSLSIGSKYCGDGRIGHGYKTRMKPFLNIKDKISKFRDTYNHKISRYIIDFAIKNKCGAIQMEDLSGFPEYQTEKFLKDWTYYDLQNKLKYKAEEIGIDIIFINPKYTSQRCSKCGNINNKNRDCKKDQAKFQCIICGYKENADINASKNISIPYIDDIIKEYLKENNSIKVDFPT</sequence>
<protein>
    <submittedName>
        <fullName evidence="3">Transposase</fullName>
    </submittedName>
</protein>
<feature type="domain" description="Cas12f1-like TNB" evidence="2">
    <location>
        <begin position="353"/>
        <end position="422"/>
    </location>
</feature>
<keyword evidence="1" id="KW-0238">DNA-binding</keyword>
<evidence type="ECO:0000259" key="2">
    <source>
        <dbReference type="Pfam" id="PF07282"/>
    </source>
</evidence>
<comment type="caution">
    <text evidence="3">The sequence shown here is derived from an EMBL/GenBank/DDBJ whole genome shotgun (WGS) entry which is preliminary data.</text>
</comment>
<evidence type="ECO:0000256" key="1">
    <source>
        <dbReference type="ARBA" id="ARBA00023125"/>
    </source>
</evidence>
<dbReference type="EMBL" id="QMAU01000038">
    <property type="protein sequence ID" value="RXI54964.1"/>
    <property type="molecule type" value="Genomic_DNA"/>
</dbReference>
<accession>A0ABY0ERQ1</accession>
<organism evidence="3 4">
    <name type="scientific">Clostridium tetani</name>
    <dbReference type="NCBI Taxonomy" id="1513"/>
    <lineage>
        <taxon>Bacteria</taxon>
        <taxon>Bacillati</taxon>
        <taxon>Bacillota</taxon>
        <taxon>Clostridia</taxon>
        <taxon>Eubacteriales</taxon>
        <taxon>Clostridiaceae</taxon>
        <taxon>Clostridium</taxon>
    </lineage>
</organism>
<dbReference type="InterPro" id="IPR010095">
    <property type="entry name" value="Cas12f1-like_TNB"/>
</dbReference>